<accession>A0A0K6I3N0</accession>
<feature type="transmembrane region" description="Helical" evidence="1">
    <location>
        <begin position="38"/>
        <end position="57"/>
    </location>
</feature>
<feature type="transmembrane region" description="Helical" evidence="1">
    <location>
        <begin position="103"/>
        <end position="125"/>
    </location>
</feature>
<sequence>MERITKLARISVTRAWGFCGLAILMVMMGTASHPPYCFTFGALGCGITGLVMAWYGLTYHHRRRVEDTEVWMLLAPEDRPAKAVALPLIATAMRDELLEKAWYSARLCGLFLVLAAALQAVRLVLGPAG</sequence>
<dbReference type="OrthoDB" id="7861438at2"/>
<organism evidence="2 3">
    <name type="scientific">Pannonibacter indicus</name>
    <dbReference type="NCBI Taxonomy" id="466044"/>
    <lineage>
        <taxon>Bacteria</taxon>
        <taxon>Pseudomonadati</taxon>
        <taxon>Pseudomonadota</taxon>
        <taxon>Alphaproteobacteria</taxon>
        <taxon>Hyphomicrobiales</taxon>
        <taxon>Stappiaceae</taxon>
        <taxon>Pannonibacter</taxon>
    </lineage>
</organism>
<gene>
    <name evidence="2" type="ORF">Ga0061067_10834</name>
</gene>
<dbReference type="Proteomes" id="UP000183900">
    <property type="component" value="Unassembled WGS sequence"/>
</dbReference>
<feature type="transmembrane region" description="Helical" evidence="1">
    <location>
        <begin position="12"/>
        <end position="32"/>
    </location>
</feature>
<reference evidence="3" key="1">
    <citation type="submission" date="2015-08" db="EMBL/GenBank/DDBJ databases">
        <authorList>
            <person name="Varghese N."/>
        </authorList>
    </citation>
    <scope>NUCLEOTIDE SEQUENCE [LARGE SCALE GENOMIC DNA]</scope>
    <source>
        <strain evidence="3">DSM 23407</strain>
    </source>
</reference>
<keyword evidence="1" id="KW-0472">Membrane</keyword>
<dbReference type="RefSeq" id="WP_055456220.1">
    <property type="nucleotide sequence ID" value="NZ_CYHE01000008.1"/>
</dbReference>
<keyword evidence="1" id="KW-1133">Transmembrane helix</keyword>
<dbReference type="EMBL" id="CYHE01000008">
    <property type="protein sequence ID" value="CUA97643.1"/>
    <property type="molecule type" value="Genomic_DNA"/>
</dbReference>
<proteinExistence type="predicted"/>
<keyword evidence="1" id="KW-0812">Transmembrane</keyword>
<evidence type="ECO:0000256" key="1">
    <source>
        <dbReference type="SAM" id="Phobius"/>
    </source>
</evidence>
<evidence type="ECO:0000313" key="3">
    <source>
        <dbReference type="Proteomes" id="UP000183900"/>
    </source>
</evidence>
<name>A0A0K6I3N0_9HYPH</name>
<protein>
    <submittedName>
        <fullName evidence="2">Uncharacterized protein</fullName>
    </submittedName>
</protein>
<keyword evidence="3" id="KW-1185">Reference proteome</keyword>
<evidence type="ECO:0000313" key="2">
    <source>
        <dbReference type="EMBL" id="CUA97643.1"/>
    </source>
</evidence>
<dbReference type="AlphaFoldDB" id="A0A0K6I3N0"/>